<reference evidence="2 3" key="1">
    <citation type="journal article" date="2018" name="Plant J.">
        <title>Genome sequences of Chlorella sorokiniana UTEX 1602 and Micractinium conductrix SAG 241.80: implications to maltose excretion by a green alga.</title>
        <authorList>
            <person name="Arriola M.B."/>
            <person name="Velmurugan N."/>
            <person name="Zhang Y."/>
            <person name="Plunkett M.H."/>
            <person name="Hondzo H."/>
            <person name="Barney B.M."/>
        </authorList>
    </citation>
    <scope>NUCLEOTIDE SEQUENCE [LARGE SCALE GENOMIC DNA]</scope>
    <source>
        <strain evidence="3">UTEX 1602</strain>
    </source>
</reference>
<dbReference type="SUPFAM" id="SSF51735">
    <property type="entry name" value="NAD(P)-binding Rossmann-fold domains"/>
    <property type="match status" value="1"/>
</dbReference>
<dbReference type="PANTHER" id="PTHR43157">
    <property type="entry name" value="PHOSPHATIDYLINOSITOL-GLYCAN BIOSYNTHESIS CLASS F PROTEIN-RELATED"/>
    <property type="match status" value="1"/>
</dbReference>
<dbReference type="OrthoDB" id="191139at2759"/>
<sequence length="297" mass="31070">MARQAERSSPPLSVVTGANSGVGLEVAAGLRSAGHDVIMACRSAERCAAAAAALDARGLPGSSQCRALDLNDYQSVRRFAASLSADRPLVTLVNNAGVMGVPDGHMQPNHLGPFLLTRLLLPLMAAGGRVVTVASEAHRRAPALRISAAADGRRQLEGGDPAWWYASYGQSKLANVLMTQGLSQQLQQRRSGVTASSVSPGRVATNIFLGVPGLLQPALRWLAAAAFQTPAQGARTVLHAALAPELSGRHELYLHNCKPCAASAAARDPQLAAELWQFSCQETGLSAAEDAALWPPH</sequence>
<evidence type="ECO:0000313" key="3">
    <source>
        <dbReference type="Proteomes" id="UP000239899"/>
    </source>
</evidence>
<dbReference type="STRING" id="3076.A0A2P6U0M8"/>
<dbReference type="Proteomes" id="UP000239899">
    <property type="component" value="Unassembled WGS sequence"/>
</dbReference>
<keyword evidence="1" id="KW-0560">Oxidoreductase</keyword>
<dbReference type="EMBL" id="LHPG02000003">
    <property type="protein sequence ID" value="PRW59869.1"/>
    <property type="molecule type" value="Genomic_DNA"/>
</dbReference>
<dbReference type="AlphaFoldDB" id="A0A2P6U0M8"/>
<dbReference type="PRINTS" id="PR00081">
    <property type="entry name" value="GDHRDH"/>
</dbReference>
<dbReference type="Gene3D" id="3.40.50.720">
    <property type="entry name" value="NAD(P)-binding Rossmann-like Domain"/>
    <property type="match status" value="1"/>
</dbReference>
<keyword evidence="3" id="KW-1185">Reference proteome</keyword>
<dbReference type="GO" id="GO:0016491">
    <property type="term" value="F:oxidoreductase activity"/>
    <property type="evidence" value="ECO:0007669"/>
    <property type="project" value="UniProtKB-KW"/>
</dbReference>
<evidence type="ECO:0000256" key="1">
    <source>
        <dbReference type="ARBA" id="ARBA00023002"/>
    </source>
</evidence>
<dbReference type="PANTHER" id="PTHR43157:SF31">
    <property type="entry name" value="PHOSPHATIDYLINOSITOL-GLYCAN BIOSYNTHESIS CLASS F PROTEIN"/>
    <property type="match status" value="1"/>
</dbReference>
<dbReference type="InterPro" id="IPR036291">
    <property type="entry name" value="NAD(P)-bd_dom_sf"/>
</dbReference>
<organism evidence="2 3">
    <name type="scientific">Chlorella sorokiniana</name>
    <name type="common">Freshwater green alga</name>
    <dbReference type="NCBI Taxonomy" id="3076"/>
    <lineage>
        <taxon>Eukaryota</taxon>
        <taxon>Viridiplantae</taxon>
        <taxon>Chlorophyta</taxon>
        <taxon>core chlorophytes</taxon>
        <taxon>Trebouxiophyceae</taxon>
        <taxon>Chlorellales</taxon>
        <taxon>Chlorellaceae</taxon>
        <taxon>Chlorella clade</taxon>
        <taxon>Chlorella</taxon>
    </lineage>
</organism>
<evidence type="ECO:0000313" key="2">
    <source>
        <dbReference type="EMBL" id="PRW59869.1"/>
    </source>
</evidence>
<proteinExistence type="predicted"/>
<accession>A0A2P6U0M8</accession>
<gene>
    <name evidence="2" type="ORF">C2E21_1674</name>
</gene>
<name>A0A2P6U0M8_CHLSO</name>
<comment type="caution">
    <text evidence="2">The sequence shown here is derived from an EMBL/GenBank/DDBJ whole genome shotgun (WGS) entry which is preliminary data.</text>
</comment>
<dbReference type="InterPro" id="IPR002347">
    <property type="entry name" value="SDR_fam"/>
</dbReference>
<dbReference type="Pfam" id="PF00106">
    <property type="entry name" value="adh_short"/>
    <property type="match status" value="1"/>
</dbReference>
<protein>
    <submittedName>
        <fullName evidence="2">Retinol dehydrogenase 12</fullName>
    </submittedName>
</protein>